<name>A0A1E8BQU4_BACMY</name>
<dbReference type="Gene3D" id="3.30.43.10">
    <property type="entry name" value="Uridine Diphospho-n-acetylenolpyruvylglucosamine Reductase, domain 2"/>
    <property type="match status" value="1"/>
</dbReference>
<dbReference type="PROSITE" id="PS51387">
    <property type="entry name" value="FAD_PCMH"/>
    <property type="match status" value="1"/>
</dbReference>
<reference evidence="7 8" key="1">
    <citation type="submission" date="2016-05" db="EMBL/GenBank/DDBJ databases">
        <title>Bacillus thuringiensis and Bacillus weihenstephanensis as novel biocontrol agents of wilt causing Verticillium species.</title>
        <authorList>
            <person name="Hollensteiner J."/>
            <person name="Wemheuer F."/>
            <person name="Harting R."/>
            <person name="Kolarzyk A."/>
            <person name="Diaz-Valerio S."/>
            <person name="Poehlein A."/>
            <person name="Brzuszkiewicz E."/>
            <person name="Nesemann K."/>
            <person name="Braus-Stromeyer S."/>
            <person name="Braus G."/>
            <person name="Daniel R."/>
            <person name="Liesegang H."/>
        </authorList>
    </citation>
    <scope>NUCLEOTIDE SEQUENCE [LARGE SCALE GENOMIC DNA]</scope>
    <source>
        <strain evidence="7 8">GOE11</strain>
    </source>
</reference>
<dbReference type="GO" id="GO:0071949">
    <property type="term" value="F:FAD binding"/>
    <property type="evidence" value="ECO:0007669"/>
    <property type="project" value="InterPro"/>
</dbReference>
<feature type="domain" description="FAD-binding PCMH-type" evidence="6">
    <location>
        <begin position="32"/>
        <end position="203"/>
    </location>
</feature>
<dbReference type="Gene3D" id="3.40.462.20">
    <property type="match status" value="1"/>
</dbReference>
<dbReference type="InterPro" id="IPR016167">
    <property type="entry name" value="FAD-bd_PCMH_sub1"/>
</dbReference>
<keyword evidence="5" id="KW-0560">Oxidoreductase</keyword>
<evidence type="ECO:0000256" key="1">
    <source>
        <dbReference type="ARBA" id="ARBA00001974"/>
    </source>
</evidence>
<organism evidence="7 8">
    <name type="scientific">Bacillus mycoides</name>
    <dbReference type="NCBI Taxonomy" id="1405"/>
    <lineage>
        <taxon>Bacteria</taxon>
        <taxon>Bacillati</taxon>
        <taxon>Bacillota</taxon>
        <taxon>Bacilli</taxon>
        <taxon>Bacillales</taxon>
        <taxon>Bacillaceae</taxon>
        <taxon>Bacillus</taxon>
        <taxon>Bacillus cereus group</taxon>
    </lineage>
</organism>
<dbReference type="AlphaFoldDB" id="A0A1E8BQU4"/>
<evidence type="ECO:0000256" key="3">
    <source>
        <dbReference type="ARBA" id="ARBA00022630"/>
    </source>
</evidence>
<dbReference type="GO" id="GO:0016491">
    <property type="term" value="F:oxidoreductase activity"/>
    <property type="evidence" value="ECO:0007669"/>
    <property type="project" value="UniProtKB-KW"/>
</dbReference>
<dbReference type="SUPFAM" id="SSF56176">
    <property type="entry name" value="FAD-binding/transporter-associated domain-like"/>
    <property type="match status" value="1"/>
</dbReference>
<sequence length="449" mass="51107">MYELSYEGLTGEIITRYDCEYEETRQEWNRAIQKFPLAIIYCFTKWDVSNAIIWARKNEISIRIRSGGHHYEGYSAGNNVLVIDISKMNCMQLNEHKNTLVIQGGVQNKQIYDFISSKGYPFPGGTCPTVGVSGYTLGGGWGYSSRYFGLGCDNLIELELIDYKGKVITANETYHKDLFWACRGAGGGNFGIVVSLTFKLPPIVDKVTFVELYWPNASVDIQKEFLHTWQSWLVNLNSKMTIGASIYNSATEGLAIYGRGLYYGTPEDTAFILQDLLDINGVKMNLQYISFLEAMDIVQSSYPPSEQFKSTGRFVHKQYNEEEIEKIISLIEDRASGSIFAAISLYPLGGKIQDVGKDASAFYYRDAHYILGIQTIWEDPIVKKDNSQWLEKRFDYIESITEGSFVNFPYSDLKDYMNAYYGTHANKLRKISKKYDPLCVFTFPQGIKN</sequence>
<gene>
    <name evidence="7" type="ORF">BWGOE11_18210</name>
</gene>
<evidence type="ECO:0000313" key="7">
    <source>
        <dbReference type="EMBL" id="OFD97283.1"/>
    </source>
</evidence>
<dbReference type="PATRIC" id="fig|86662.23.peg.1783"/>
<dbReference type="Proteomes" id="UP000175835">
    <property type="component" value="Unassembled WGS sequence"/>
</dbReference>
<dbReference type="RefSeq" id="WP_070139086.1">
    <property type="nucleotide sequence ID" value="NZ_LXLM01000027.1"/>
</dbReference>
<evidence type="ECO:0000256" key="2">
    <source>
        <dbReference type="ARBA" id="ARBA00005466"/>
    </source>
</evidence>
<dbReference type="PANTHER" id="PTHR42973">
    <property type="entry name" value="BINDING OXIDOREDUCTASE, PUTATIVE (AFU_ORTHOLOGUE AFUA_1G17690)-RELATED"/>
    <property type="match status" value="1"/>
</dbReference>
<dbReference type="InterPro" id="IPR006093">
    <property type="entry name" value="Oxy_OxRdtase_FAD_BS"/>
</dbReference>
<evidence type="ECO:0000256" key="5">
    <source>
        <dbReference type="ARBA" id="ARBA00023002"/>
    </source>
</evidence>
<dbReference type="InterPro" id="IPR006094">
    <property type="entry name" value="Oxid_FAD_bind_N"/>
</dbReference>
<evidence type="ECO:0000313" key="8">
    <source>
        <dbReference type="Proteomes" id="UP000175835"/>
    </source>
</evidence>
<accession>A0A1E8BQU4</accession>
<keyword evidence="3" id="KW-0285">Flavoprotein</keyword>
<dbReference type="Pfam" id="PF01565">
    <property type="entry name" value="FAD_binding_4"/>
    <property type="match status" value="1"/>
</dbReference>
<dbReference type="Gene3D" id="3.30.465.10">
    <property type="match status" value="1"/>
</dbReference>
<dbReference type="InterPro" id="IPR050416">
    <property type="entry name" value="FAD-linked_Oxidoreductase"/>
</dbReference>
<evidence type="ECO:0000259" key="6">
    <source>
        <dbReference type="PROSITE" id="PS51387"/>
    </source>
</evidence>
<comment type="similarity">
    <text evidence="2">Belongs to the oxygen-dependent FAD-linked oxidoreductase family.</text>
</comment>
<protein>
    <submittedName>
        <fullName evidence="7">FAD-linked oxidase</fullName>
    </submittedName>
</protein>
<comment type="caution">
    <text evidence="7">The sequence shown here is derived from an EMBL/GenBank/DDBJ whole genome shotgun (WGS) entry which is preliminary data.</text>
</comment>
<dbReference type="PROSITE" id="PS00862">
    <property type="entry name" value="OX2_COVAL_FAD"/>
    <property type="match status" value="1"/>
</dbReference>
<comment type="cofactor">
    <cofactor evidence="1">
        <name>FAD</name>
        <dbReference type="ChEBI" id="CHEBI:57692"/>
    </cofactor>
</comment>
<dbReference type="InterPro" id="IPR012951">
    <property type="entry name" value="BBE"/>
</dbReference>
<keyword evidence="4" id="KW-0274">FAD</keyword>
<dbReference type="Pfam" id="PF08031">
    <property type="entry name" value="BBE"/>
    <property type="match status" value="1"/>
</dbReference>
<dbReference type="InterPro" id="IPR016166">
    <property type="entry name" value="FAD-bd_PCMH"/>
</dbReference>
<dbReference type="InterPro" id="IPR016169">
    <property type="entry name" value="FAD-bd_PCMH_sub2"/>
</dbReference>
<evidence type="ECO:0000256" key="4">
    <source>
        <dbReference type="ARBA" id="ARBA00022827"/>
    </source>
</evidence>
<proteinExistence type="inferred from homology"/>
<dbReference type="InterPro" id="IPR036318">
    <property type="entry name" value="FAD-bd_PCMH-like_sf"/>
</dbReference>
<dbReference type="EMBL" id="LXLX01000023">
    <property type="protein sequence ID" value="OFD97283.1"/>
    <property type="molecule type" value="Genomic_DNA"/>
</dbReference>
<dbReference type="PANTHER" id="PTHR42973:SF39">
    <property type="entry name" value="FAD-BINDING PCMH-TYPE DOMAIN-CONTAINING PROTEIN"/>
    <property type="match status" value="1"/>
</dbReference>